<evidence type="ECO:0000313" key="8">
    <source>
        <dbReference type="Proteomes" id="UP000054558"/>
    </source>
</evidence>
<dbReference type="EMBL" id="DF237151">
    <property type="protein sequence ID" value="GAQ84710.1"/>
    <property type="molecule type" value="Genomic_DNA"/>
</dbReference>
<feature type="compositionally biased region" description="Low complexity" evidence="5">
    <location>
        <begin position="537"/>
        <end position="548"/>
    </location>
</feature>
<dbReference type="OrthoDB" id="412876at2759"/>
<feature type="region of interest" description="Disordered" evidence="5">
    <location>
        <begin position="465"/>
        <end position="549"/>
    </location>
</feature>
<dbReference type="GO" id="GO:0042054">
    <property type="term" value="F:histone methyltransferase activity"/>
    <property type="evidence" value="ECO:0000318"/>
    <property type="project" value="GO_Central"/>
</dbReference>
<dbReference type="PANTHER" id="PTHR11006:SF4">
    <property type="entry name" value="PROTEIN ARGININE N-METHYLTRANSFERASE 7"/>
    <property type="match status" value="1"/>
</dbReference>
<reference evidence="7 8" key="1">
    <citation type="journal article" date="2014" name="Nat. Commun.">
        <title>Klebsormidium flaccidum genome reveals primary factors for plant terrestrial adaptation.</title>
        <authorList>
            <person name="Hori K."/>
            <person name="Maruyama F."/>
            <person name="Fujisawa T."/>
            <person name="Togashi T."/>
            <person name="Yamamoto N."/>
            <person name="Seo M."/>
            <person name="Sato S."/>
            <person name="Yamada T."/>
            <person name="Mori H."/>
            <person name="Tajima N."/>
            <person name="Moriyama T."/>
            <person name="Ikeuchi M."/>
            <person name="Watanabe M."/>
            <person name="Wada H."/>
            <person name="Kobayashi K."/>
            <person name="Saito M."/>
            <person name="Masuda T."/>
            <person name="Sasaki-Sekimoto Y."/>
            <person name="Mashiguchi K."/>
            <person name="Awai K."/>
            <person name="Shimojima M."/>
            <person name="Masuda S."/>
            <person name="Iwai M."/>
            <person name="Nobusawa T."/>
            <person name="Narise T."/>
            <person name="Kondo S."/>
            <person name="Saito H."/>
            <person name="Sato R."/>
            <person name="Murakawa M."/>
            <person name="Ihara Y."/>
            <person name="Oshima-Yamada Y."/>
            <person name="Ohtaka K."/>
            <person name="Satoh M."/>
            <person name="Sonobe K."/>
            <person name="Ishii M."/>
            <person name="Ohtani R."/>
            <person name="Kanamori-Sato M."/>
            <person name="Honoki R."/>
            <person name="Miyazaki D."/>
            <person name="Mochizuki H."/>
            <person name="Umetsu J."/>
            <person name="Higashi K."/>
            <person name="Shibata D."/>
            <person name="Kamiya Y."/>
            <person name="Sato N."/>
            <person name="Nakamura Y."/>
            <person name="Tabata S."/>
            <person name="Ida S."/>
            <person name="Kurokawa K."/>
            <person name="Ohta H."/>
        </authorList>
    </citation>
    <scope>NUCLEOTIDE SEQUENCE [LARGE SCALE GENOMIC DNA]</scope>
    <source>
        <strain evidence="7 8">NIES-2285</strain>
    </source>
</reference>
<evidence type="ECO:0000256" key="5">
    <source>
        <dbReference type="SAM" id="MobiDB-lite"/>
    </source>
</evidence>
<dbReference type="GO" id="GO:0006338">
    <property type="term" value="P:chromatin remodeling"/>
    <property type="evidence" value="ECO:0000318"/>
    <property type="project" value="GO_Central"/>
</dbReference>
<keyword evidence="3 4" id="KW-0949">S-adenosyl-L-methionine</keyword>
<dbReference type="Gene3D" id="2.70.160.11">
    <property type="entry name" value="Hnrnp arginine n-methyltransferase1"/>
    <property type="match status" value="2"/>
</dbReference>
<protein>
    <submittedName>
        <fullName evidence="7">Arginine N-methyltransferase</fullName>
    </submittedName>
</protein>
<dbReference type="Pfam" id="PF22528">
    <property type="entry name" value="PRMT_C"/>
    <property type="match status" value="1"/>
</dbReference>
<evidence type="ECO:0000259" key="6">
    <source>
        <dbReference type="Pfam" id="PF22528"/>
    </source>
</evidence>
<sequence length="1068" mass="113212">MAGSSPLGKERLKDSALAGKAEPNEASSQRRLRIQERIERRKQEQDAAMNSHMFAQRVDPLTGAVDWVVVGEQTGASVCTEPSQDSSDQSIESVETTSSGERGDWNEAVVQSSYLDMLNDGARNRAYAEAIAKVVQPGDLVLDIGTGTGLLSMLAAQALRKKSTLLPSPPLLNPDLNPELVAHTKPDNPACPQVLTCESFPPMAQLAETVIQANGMKDDIRVFNKRSDELTVGDGGELPRQADVLVSEILDSELLGEGLLPTLRDAWARRLRPSARTVPRRARVYAQLVECEYLRTCHDLSGREAGLPDGVRIATGPEACLGRGPPAWAVHVDAFGDSLKPLSAPFPVFDFDFAAPPSGDRHVALNVTSCVDGTAQGLITWWSIDLDDEGSITYTTAPKYALSDADTCRYRGWHHHWRQCAWPFPSGGFRVSAGGAVSVEATHDDIGVWYRAGPKQVVTPVEKSGVAGVTAEEPGRSAVGSGSMPSAVTSANEPAKPGRWNAGSGKPLSLDGGPLECQEVQTNSGLGETEDGRSEASAEASGQAESGQVAGSKFSCRCGAHVKQSPERIGQLGDSVWRRKLSSAVREALASAVREGRGVTSQGGWVTSEDGRREADGGSDVTCQSGGAPNGEAVGLEDAGSNAAAEDSSGRDRIDAQELDDSTRACTLAPIVLVADDSPLLPLLAAKHLSEIFEPGSSSREVETSSLPRNTDRNHKSKASSANASEHKAPNGCGSKSREFADPGTVPRETKADGLAAGALNGTNGPSEGRNGSEAPKVHFLAREGPAAIQGFMKIRGEATGIPPAFVPDRLVGRGGSLLAEDFKGKKIVALLAEPWYSTCESGPPWAHALRFWHLRTILDTAMAPTAPIVPFRAVLRGVAISAPDLWESRRALSSVEGFDHSPANRLLGACGLSGAMVPKDSDASDGLQDLAAGCPILPFPLWQCGASYQEVSEPFDLLTFDFTERLTSLEGIAEASSGGPEMCHGIALWMDYYSSGDQSPVLSTRWSPGDAPSVHKQGVQLFRLPVQLRTSGGVVLSAENVRNLRITACLDGRAGKVRFAARVKEDT</sequence>
<organism evidence="7 8">
    <name type="scientific">Klebsormidium nitens</name>
    <name type="common">Green alga</name>
    <name type="synonym">Ulothrix nitens</name>
    <dbReference type="NCBI Taxonomy" id="105231"/>
    <lineage>
        <taxon>Eukaryota</taxon>
        <taxon>Viridiplantae</taxon>
        <taxon>Streptophyta</taxon>
        <taxon>Klebsormidiophyceae</taxon>
        <taxon>Klebsormidiales</taxon>
        <taxon>Klebsormidiaceae</taxon>
        <taxon>Klebsormidium</taxon>
    </lineage>
</organism>
<evidence type="ECO:0000256" key="2">
    <source>
        <dbReference type="ARBA" id="ARBA00022679"/>
    </source>
</evidence>
<feature type="region of interest" description="Disordered" evidence="5">
    <location>
        <begin position="694"/>
        <end position="750"/>
    </location>
</feature>
<evidence type="ECO:0000256" key="1">
    <source>
        <dbReference type="ARBA" id="ARBA00022603"/>
    </source>
</evidence>
<accession>A0A1Y1I1C5</accession>
<feature type="region of interest" description="Disordered" evidence="5">
    <location>
        <begin position="755"/>
        <end position="774"/>
    </location>
</feature>
<evidence type="ECO:0000313" key="7">
    <source>
        <dbReference type="EMBL" id="GAQ84710.1"/>
    </source>
</evidence>
<dbReference type="InterPro" id="IPR055135">
    <property type="entry name" value="PRMT_dom"/>
</dbReference>
<proteinExistence type="predicted"/>
<feature type="region of interest" description="Disordered" evidence="5">
    <location>
        <begin position="1"/>
        <end position="48"/>
    </location>
</feature>
<feature type="region of interest" description="Disordered" evidence="5">
    <location>
        <begin position="594"/>
        <end position="633"/>
    </location>
</feature>
<feature type="compositionally biased region" description="Basic and acidic residues" evidence="5">
    <location>
        <begin position="33"/>
        <end position="45"/>
    </location>
</feature>
<keyword evidence="1 4" id="KW-0489">Methyltransferase</keyword>
<keyword evidence="8" id="KW-1185">Reference proteome</keyword>
<dbReference type="Proteomes" id="UP000054558">
    <property type="component" value="Unassembled WGS sequence"/>
</dbReference>
<name>A0A1Y1I1C5_KLENI</name>
<dbReference type="AlphaFoldDB" id="A0A1Y1I1C5"/>
<dbReference type="GO" id="GO:0016274">
    <property type="term" value="F:protein-arginine N-methyltransferase activity"/>
    <property type="evidence" value="ECO:0000318"/>
    <property type="project" value="GO_Central"/>
</dbReference>
<feature type="compositionally biased region" description="Low complexity" evidence="5">
    <location>
        <begin position="755"/>
        <end position="765"/>
    </location>
</feature>
<dbReference type="Gene3D" id="3.40.50.150">
    <property type="entry name" value="Vaccinia Virus protein VP39"/>
    <property type="match status" value="1"/>
</dbReference>
<evidence type="ECO:0000256" key="4">
    <source>
        <dbReference type="PROSITE-ProRule" id="PRU01015"/>
    </source>
</evidence>
<feature type="region of interest" description="Disordered" evidence="5">
    <location>
        <begin position="77"/>
        <end position="103"/>
    </location>
</feature>
<dbReference type="InterPro" id="IPR025799">
    <property type="entry name" value="Arg_MeTrfase"/>
</dbReference>
<feature type="compositionally biased region" description="Polar residues" evidence="5">
    <location>
        <begin position="483"/>
        <end position="492"/>
    </location>
</feature>
<dbReference type="GO" id="GO:0006355">
    <property type="term" value="P:regulation of DNA-templated transcription"/>
    <property type="evidence" value="ECO:0000318"/>
    <property type="project" value="GO_Central"/>
</dbReference>
<feature type="compositionally biased region" description="Polar residues" evidence="5">
    <location>
        <begin position="77"/>
        <end position="100"/>
    </location>
</feature>
<feature type="domain" description="Protein arginine N-methyltransferase" evidence="6">
    <location>
        <begin position="342"/>
        <end position="441"/>
    </location>
</feature>
<dbReference type="PANTHER" id="PTHR11006">
    <property type="entry name" value="PROTEIN ARGININE N-METHYLTRANSFERASE"/>
    <property type="match status" value="1"/>
</dbReference>
<dbReference type="SUPFAM" id="SSF53335">
    <property type="entry name" value="S-adenosyl-L-methionine-dependent methyltransferases"/>
    <property type="match status" value="2"/>
</dbReference>
<dbReference type="GO" id="GO:0032259">
    <property type="term" value="P:methylation"/>
    <property type="evidence" value="ECO:0007669"/>
    <property type="project" value="UniProtKB-KW"/>
</dbReference>
<dbReference type="STRING" id="105231.A0A1Y1I1C5"/>
<evidence type="ECO:0000256" key="3">
    <source>
        <dbReference type="ARBA" id="ARBA00022691"/>
    </source>
</evidence>
<dbReference type="PROSITE" id="PS51678">
    <property type="entry name" value="SAM_MT_PRMT"/>
    <property type="match status" value="1"/>
</dbReference>
<feature type="compositionally biased region" description="Polar residues" evidence="5">
    <location>
        <begin position="696"/>
        <end position="709"/>
    </location>
</feature>
<dbReference type="InterPro" id="IPR029063">
    <property type="entry name" value="SAM-dependent_MTases_sf"/>
</dbReference>
<gene>
    <name evidence="7" type="ORF">KFL_002020050</name>
</gene>
<keyword evidence="2 4" id="KW-0808">Transferase</keyword>
<dbReference type="OMA" id="CHHDEYS"/>